<accession>A0A5B9W613</accession>
<protein>
    <submittedName>
        <fullName evidence="2">General stress protein 26</fullName>
    </submittedName>
</protein>
<dbReference type="RefSeq" id="WP_148595833.1">
    <property type="nucleotide sequence ID" value="NZ_CP042997.1"/>
</dbReference>
<keyword evidence="3" id="KW-1185">Reference proteome</keyword>
<proteinExistence type="predicted"/>
<dbReference type="InterPro" id="IPR012349">
    <property type="entry name" value="Split_barrel_FMN-bd"/>
</dbReference>
<dbReference type="KEGG" id="agv:OJF2_46760"/>
<evidence type="ECO:0000313" key="3">
    <source>
        <dbReference type="Proteomes" id="UP000324233"/>
    </source>
</evidence>
<dbReference type="InterPro" id="IPR052917">
    <property type="entry name" value="Stress-Dev_Protein"/>
</dbReference>
<feature type="domain" description="General stress protein FMN-binding split barrel" evidence="1">
    <location>
        <begin position="10"/>
        <end position="144"/>
    </location>
</feature>
<dbReference type="PANTHER" id="PTHR34818">
    <property type="entry name" value="PROTEIN BLI-3"/>
    <property type="match status" value="1"/>
</dbReference>
<dbReference type="InterPro" id="IPR038725">
    <property type="entry name" value="YdaG_split_barrel_FMN-bd"/>
</dbReference>
<evidence type="ECO:0000313" key="2">
    <source>
        <dbReference type="EMBL" id="QEH36116.1"/>
    </source>
</evidence>
<reference evidence="2 3" key="1">
    <citation type="submission" date="2019-08" db="EMBL/GenBank/DDBJ databases">
        <title>Deep-cultivation of Planctomycetes and their phenomic and genomic characterization uncovers novel biology.</title>
        <authorList>
            <person name="Wiegand S."/>
            <person name="Jogler M."/>
            <person name="Boedeker C."/>
            <person name="Pinto D."/>
            <person name="Vollmers J."/>
            <person name="Rivas-Marin E."/>
            <person name="Kohn T."/>
            <person name="Peeters S.H."/>
            <person name="Heuer A."/>
            <person name="Rast P."/>
            <person name="Oberbeckmann S."/>
            <person name="Bunk B."/>
            <person name="Jeske O."/>
            <person name="Meyerdierks A."/>
            <person name="Storesund J.E."/>
            <person name="Kallscheuer N."/>
            <person name="Luecker S."/>
            <person name="Lage O.M."/>
            <person name="Pohl T."/>
            <person name="Merkel B.J."/>
            <person name="Hornburger P."/>
            <person name="Mueller R.-W."/>
            <person name="Bruemmer F."/>
            <person name="Labrenz M."/>
            <person name="Spormann A.M."/>
            <person name="Op den Camp H."/>
            <person name="Overmann J."/>
            <person name="Amann R."/>
            <person name="Jetten M.S.M."/>
            <person name="Mascher T."/>
            <person name="Medema M.H."/>
            <person name="Devos D.P."/>
            <person name="Kaster A.-K."/>
            <person name="Ovreas L."/>
            <person name="Rohde M."/>
            <person name="Galperin M.Y."/>
            <person name="Jogler C."/>
        </authorList>
    </citation>
    <scope>NUCLEOTIDE SEQUENCE [LARGE SCALE GENOMIC DNA]</scope>
    <source>
        <strain evidence="2 3">OJF2</strain>
    </source>
</reference>
<name>A0A5B9W613_9BACT</name>
<organism evidence="2 3">
    <name type="scientific">Aquisphaera giovannonii</name>
    <dbReference type="NCBI Taxonomy" id="406548"/>
    <lineage>
        <taxon>Bacteria</taxon>
        <taxon>Pseudomonadati</taxon>
        <taxon>Planctomycetota</taxon>
        <taxon>Planctomycetia</taxon>
        <taxon>Isosphaerales</taxon>
        <taxon>Isosphaeraceae</taxon>
        <taxon>Aquisphaera</taxon>
    </lineage>
</organism>
<sequence length="158" mass="18176">MLTTEQEVNMKKLASMIRGIKVAMLTTQGRDGVLHSRPMATQDVELDRILWFFTAAHSDKADEIRQHPRVNVSYVSAQDHFYVSLAGRAEIVRDREKMAELWSPAHRAWFPKGLDDPDLALLRVEVESAEHWDMLSSAMVRLVELHPEPQEELEARML</sequence>
<dbReference type="Gene3D" id="2.30.110.10">
    <property type="entry name" value="Electron Transport, Fmn-binding Protein, Chain A"/>
    <property type="match status" value="1"/>
</dbReference>
<gene>
    <name evidence="2" type="primary">ydaG_2</name>
    <name evidence="2" type="ORF">OJF2_46760</name>
</gene>
<dbReference type="Pfam" id="PF16242">
    <property type="entry name" value="Pyrid_ox_like"/>
    <property type="match status" value="1"/>
</dbReference>
<dbReference type="OrthoDB" id="9795235at2"/>
<dbReference type="Proteomes" id="UP000324233">
    <property type="component" value="Chromosome"/>
</dbReference>
<dbReference type="SUPFAM" id="SSF50475">
    <property type="entry name" value="FMN-binding split barrel"/>
    <property type="match status" value="1"/>
</dbReference>
<dbReference type="AlphaFoldDB" id="A0A5B9W613"/>
<dbReference type="EMBL" id="CP042997">
    <property type="protein sequence ID" value="QEH36116.1"/>
    <property type="molecule type" value="Genomic_DNA"/>
</dbReference>
<evidence type="ECO:0000259" key="1">
    <source>
        <dbReference type="Pfam" id="PF16242"/>
    </source>
</evidence>
<dbReference type="PANTHER" id="PTHR34818:SF1">
    <property type="entry name" value="PROTEIN BLI-3"/>
    <property type="match status" value="1"/>
</dbReference>